<evidence type="ECO:0000256" key="3">
    <source>
        <dbReference type="ARBA" id="ARBA00022692"/>
    </source>
</evidence>
<keyword evidence="6" id="KW-1003">Cell membrane</keyword>
<dbReference type="Pfam" id="PF01925">
    <property type="entry name" value="TauE"/>
    <property type="match status" value="1"/>
</dbReference>
<name>A0A4R3YU64_9GAMM</name>
<comment type="subcellular location">
    <subcellularLocation>
        <location evidence="6">Cell membrane</location>
        <topology evidence="6">Multi-pass membrane protein</topology>
    </subcellularLocation>
    <subcellularLocation>
        <location evidence="1">Membrane</location>
        <topology evidence="1">Multi-pass membrane protein</topology>
    </subcellularLocation>
</comment>
<dbReference type="InterPro" id="IPR002781">
    <property type="entry name" value="TM_pro_TauE-like"/>
</dbReference>
<evidence type="ECO:0000256" key="2">
    <source>
        <dbReference type="ARBA" id="ARBA00009142"/>
    </source>
</evidence>
<dbReference type="RefSeq" id="WP_230468056.1">
    <property type="nucleotide sequence ID" value="NZ_SMCR01000006.1"/>
</dbReference>
<feature type="transmembrane region" description="Helical" evidence="6">
    <location>
        <begin position="193"/>
        <end position="216"/>
    </location>
</feature>
<evidence type="ECO:0000256" key="6">
    <source>
        <dbReference type="RuleBase" id="RU363041"/>
    </source>
</evidence>
<keyword evidence="4 6" id="KW-1133">Transmembrane helix</keyword>
<feature type="transmembrane region" description="Helical" evidence="6">
    <location>
        <begin position="228"/>
        <end position="247"/>
    </location>
</feature>
<evidence type="ECO:0000256" key="1">
    <source>
        <dbReference type="ARBA" id="ARBA00004141"/>
    </source>
</evidence>
<dbReference type="PANTHER" id="PTHR43483">
    <property type="entry name" value="MEMBRANE TRANSPORTER PROTEIN HI_0806-RELATED"/>
    <property type="match status" value="1"/>
</dbReference>
<dbReference type="Proteomes" id="UP000295719">
    <property type="component" value="Unassembled WGS sequence"/>
</dbReference>
<keyword evidence="8" id="KW-1185">Reference proteome</keyword>
<gene>
    <name evidence="7" type="ORF">EDC52_106210</name>
</gene>
<evidence type="ECO:0000256" key="4">
    <source>
        <dbReference type="ARBA" id="ARBA00022989"/>
    </source>
</evidence>
<evidence type="ECO:0000313" key="8">
    <source>
        <dbReference type="Proteomes" id="UP000295719"/>
    </source>
</evidence>
<protein>
    <recommendedName>
        <fullName evidence="6">Probable membrane transporter protein</fullName>
    </recommendedName>
</protein>
<comment type="similarity">
    <text evidence="2 6">Belongs to the 4-toluene sulfonate uptake permease (TSUP) (TC 2.A.102) family.</text>
</comment>
<dbReference type="PANTHER" id="PTHR43483:SF3">
    <property type="entry name" value="MEMBRANE TRANSPORTER PROTEIN HI_0806-RELATED"/>
    <property type="match status" value="1"/>
</dbReference>
<accession>A0A4R3YU64</accession>
<comment type="caution">
    <text evidence="7">The sequence shown here is derived from an EMBL/GenBank/DDBJ whole genome shotgun (WGS) entry which is preliminary data.</text>
</comment>
<dbReference type="EMBL" id="SMCR01000006">
    <property type="protein sequence ID" value="TCV95278.1"/>
    <property type="molecule type" value="Genomic_DNA"/>
</dbReference>
<feature type="transmembrane region" description="Helical" evidence="6">
    <location>
        <begin position="99"/>
        <end position="118"/>
    </location>
</feature>
<reference evidence="7 8" key="1">
    <citation type="submission" date="2019-03" db="EMBL/GenBank/DDBJ databases">
        <title>Genomic Encyclopedia of Type Strains, Phase IV (KMG-IV): sequencing the most valuable type-strain genomes for metagenomic binning, comparative biology and taxonomic classification.</title>
        <authorList>
            <person name="Goeker M."/>
        </authorList>
    </citation>
    <scope>NUCLEOTIDE SEQUENCE [LARGE SCALE GENOMIC DNA]</scope>
    <source>
        <strain evidence="7 8">DSM 19580</strain>
    </source>
</reference>
<evidence type="ECO:0000313" key="7">
    <source>
        <dbReference type="EMBL" id="TCV95278.1"/>
    </source>
</evidence>
<feature type="transmembrane region" description="Helical" evidence="6">
    <location>
        <begin position="73"/>
        <end position="93"/>
    </location>
</feature>
<feature type="transmembrane region" description="Helical" evidence="6">
    <location>
        <begin position="36"/>
        <end position="61"/>
    </location>
</feature>
<organism evidence="7 8">
    <name type="scientific">Biostraticola tofi</name>
    <dbReference type="NCBI Taxonomy" id="466109"/>
    <lineage>
        <taxon>Bacteria</taxon>
        <taxon>Pseudomonadati</taxon>
        <taxon>Pseudomonadota</taxon>
        <taxon>Gammaproteobacteria</taxon>
        <taxon>Enterobacterales</taxon>
        <taxon>Bruguierivoracaceae</taxon>
        <taxon>Biostraticola</taxon>
    </lineage>
</organism>
<proteinExistence type="inferred from homology"/>
<sequence length="248" mass="25963">MAQVDPKPMIALLLLFFLAFGAGVLSGVVGTGSSLIMLPVLVTLYGPRIAVPVMAIASLFGNIGRVIAWWHEICWRPVFAYSLAGVPAAVLGAHTLLTITPATVDVFLAAFFLAMIPLRRLIRRSNIHLNIWHMGFAGAIVGFLTGFVLSTGPLSMPVFTGYGMSGGAFLGSEAASAILLYAGKLVTFGVSGVLAPSVITRGLAIGIALFAGSMIAKRLVQRLQMHTFELLIDAVLVAGAAGMLLALN</sequence>
<feature type="transmembrane region" description="Helical" evidence="6">
    <location>
        <begin position="130"/>
        <end position="149"/>
    </location>
</feature>
<feature type="transmembrane region" description="Helical" evidence="6">
    <location>
        <begin position="161"/>
        <end position="181"/>
    </location>
</feature>
<keyword evidence="5 6" id="KW-0472">Membrane</keyword>
<dbReference type="GO" id="GO:0005886">
    <property type="term" value="C:plasma membrane"/>
    <property type="evidence" value="ECO:0007669"/>
    <property type="project" value="UniProtKB-SubCell"/>
</dbReference>
<dbReference type="AlphaFoldDB" id="A0A4R3YU64"/>
<keyword evidence="3 6" id="KW-0812">Transmembrane</keyword>
<evidence type="ECO:0000256" key="5">
    <source>
        <dbReference type="ARBA" id="ARBA00023136"/>
    </source>
</evidence>